<evidence type="ECO:0000259" key="2">
    <source>
        <dbReference type="Pfam" id="PF26130"/>
    </source>
</evidence>
<feature type="domain" description="PB1-like" evidence="2">
    <location>
        <begin position="9"/>
        <end position="102"/>
    </location>
</feature>
<evidence type="ECO:0000313" key="4">
    <source>
        <dbReference type="Proteomes" id="UP001497457"/>
    </source>
</evidence>
<reference evidence="4" key="1">
    <citation type="submission" date="2024-06" db="EMBL/GenBank/DDBJ databases">
        <authorList>
            <person name="Ryan C."/>
        </authorList>
    </citation>
    <scope>NUCLEOTIDE SEQUENCE [LARGE SCALE GENOMIC DNA]</scope>
</reference>
<accession>A0ABC9CSZ1</accession>
<evidence type="ECO:0000313" key="3">
    <source>
        <dbReference type="EMBL" id="CAL5025564.1"/>
    </source>
</evidence>
<reference evidence="3 4" key="2">
    <citation type="submission" date="2024-10" db="EMBL/GenBank/DDBJ databases">
        <authorList>
            <person name="Ryan C."/>
        </authorList>
    </citation>
    <scope>NUCLEOTIDE SEQUENCE [LARGE SCALE GENOMIC DNA]</scope>
</reference>
<feature type="region of interest" description="Disordered" evidence="1">
    <location>
        <begin position="170"/>
        <end position="208"/>
    </location>
</feature>
<dbReference type="InterPro" id="IPR058594">
    <property type="entry name" value="PB1-like_dom_pln"/>
</dbReference>
<protein>
    <recommendedName>
        <fullName evidence="2">PB1-like domain-containing protein</fullName>
    </recommendedName>
</protein>
<sequence>MDVLGSLIVRFHFNGRFTNDGKKVQYCGGQEAMSYIDRDKVSLPEIIGHLRGYYTVSEGQLLHWLFPGKQLENRLLVLVDDTACLKMSDTIVEGGVADIYVKDQQQEEVAEDDCPGWGDSDFEDELEQEFEDESSEAGEDMLEDEVQEVVATGDTMEDIQMQMKGKEVMVKEGKEGTVSKSRRRKRVDVDEGSSTDSDYMPGDSCSSEDDEEAAEILKKFKEFKKWNKGDCASLDDVVLEGSTALPAGFALDEEEGYGTPYAGSSQDEATEDELLSEGELVRSTDGLPRY</sequence>
<feature type="region of interest" description="Disordered" evidence="1">
    <location>
        <begin position="110"/>
        <end position="140"/>
    </location>
</feature>
<gene>
    <name evidence="3" type="ORF">URODEC1_LOCUS78165</name>
</gene>
<name>A0ABC9CSZ1_9POAL</name>
<dbReference type="Proteomes" id="UP001497457">
    <property type="component" value="Chromosome 30rd"/>
</dbReference>
<evidence type="ECO:0000256" key="1">
    <source>
        <dbReference type="SAM" id="MobiDB-lite"/>
    </source>
</evidence>
<dbReference type="Pfam" id="PF26130">
    <property type="entry name" value="PB1-like"/>
    <property type="match status" value="1"/>
</dbReference>
<dbReference type="AlphaFoldDB" id="A0ABC9CSZ1"/>
<feature type="region of interest" description="Disordered" evidence="1">
    <location>
        <begin position="250"/>
        <end position="290"/>
    </location>
</feature>
<proteinExistence type="predicted"/>
<organism evidence="3 4">
    <name type="scientific">Urochloa decumbens</name>
    <dbReference type="NCBI Taxonomy" id="240449"/>
    <lineage>
        <taxon>Eukaryota</taxon>
        <taxon>Viridiplantae</taxon>
        <taxon>Streptophyta</taxon>
        <taxon>Embryophyta</taxon>
        <taxon>Tracheophyta</taxon>
        <taxon>Spermatophyta</taxon>
        <taxon>Magnoliopsida</taxon>
        <taxon>Liliopsida</taxon>
        <taxon>Poales</taxon>
        <taxon>Poaceae</taxon>
        <taxon>PACMAD clade</taxon>
        <taxon>Panicoideae</taxon>
        <taxon>Panicodae</taxon>
        <taxon>Paniceae</taxon>
        <taxon>Melinidinae</taxon>
        <taxon>Urochloa</taxon>
    </lineage>
</organism>
<keyword evidence="4" id="KW-1185">Reference proteome</keyword>
<dbReference type="EMBL" id="OZ075140">
    <property type="protein sequence ID" value="CAL5025564.1"/>
    <property type="molecule type" value="Genomic_DNA"/>
</dbReference>